<evidence type="ECO:0000313" key="3">
    <source>
        <dbReference type="Proteomes" id="UP001267878"/>
    </source>
</evidence>
<name>A0ABU1VR96_9GAMM</name>
<organism evidence="2 3">
    <name type="scientific">Agrilutibacter niabensis</name>
    <dbReference type="NCBI Taxonomy" id="380628"/>
    <lineage>
        <taxon>Bacteria</taxon>
        <taxon>Pseudomonadati</taxon>
        <taxon>Pseudomonadota</taxon>
        <taxon>Gammaproteobacteria</taxon>
        <taxon>Lysobacterales</taxon>
        <taxon>Lysobacteraceae</taxon>
        <taxon>Agrilutibacter</taxon>
    </lineage>
</organism>
<dbReference type="Pfam" id="PF03435">
    <property type="entry name" value="Sacchrp_dh_NADP"/>
    <property type="match status" value="1"/>
</dbReference>
<dbReference type="SUPFAM" id="SSF51735">
    <property type="entry name" value="NAD(P)-binding Rossmann-fold domains"/>
    <property type="match status" value="1"/>
</dbReference>
<feature type="domain" description="Saccharopine dehydrogenase NADP binding" evidence="1">
    <location>
        <begin position="4"/>
        <end position="120"/>
    </location>
</feature>
<dbReference type="PANTHER" id="PTHR43781">
    <property type="entry name" value="SACCHAROPINE DEHYDROGENASE"/>
    <property type="match status" value="1"/>
</dbReference>
<dbReference type="InterPro" id="IPR005097">
    <property type="entry name" value="Sacchrp_dh_NADP-bd"/>
</dbReference>
<reference evidence="2 3" key="1">
    <citation type="submission" date="2023-07" db="EMBL/GenBank/DDBJ databases">
        <title>Sorghum-associated microbial communities from plants grown in Nebraska, USA.</title>
        <authorList>
            <person name="Schachtman D."/>
        </authorList>
    </citation>
    <scope>NUCLEOTIDE SEQUENCE [LARGE SCALE GENOMIC DNA]</scope>
    <source>
        <strain evidence="2 3">BE187</strain>
    </source>
</reference>
<protein>
    <submittedName>
        <fullName evidence="2">Short subunit dehydrogenase-like uncharacterized protein</fullName>
    </submittedName>
</protein>
<evidence type="ECO:0000259" key="1">
    <source>
        <dbReference type="Pfam" id="PF03435"/>
    </source>
</evidence>
<keyword evidence="3" id="KW-1185">Reference proteome</keyword>
<comment type="caution">
    <text evidence="2">The sequence shown here is derived from an EMBL/GenBank/DDBJ whole genome shotgun (WGS) entry which is preliminary data.</text>
</comment>
<sequence>MQWLIYGANGYTGRLIAAEAARRGLQPILAGRDEAAVRALADELGLRWRQFTLDLPGAVVEGLRGIDLVLHCAGPFSATSAPMLEGCLATRTHYLDITGEIDVFAHCHAQHTRAQEAGIVVAPGVGFDVVPSDCLAAQLHRDCPWATSLVLGFEGGGGFSPGTAKTSVEGLGHGGRVREKGELKRVPLAWKTRTFTRDGVDRMAMTIPWGDVHTAFVSTGIPDIEVYTTASPKTIASVRRLRLLGPLLRMQFVQRWLKARVERSTKGPDAQTRDRTQAYFWGEVRGSGRAQVRRMVTPNGYALTVSAALGIVQCFLDNPAPDGGYYTPSQLMGPDYVLELPGVAIDEPRPDNPPAATG</sequence>
<dbReference type="Proteomes" id="UP001267878">
    <property type="component" value="Unassembled WGS sequence"/>
</dbReference>
<dbReference type="RefSeq" id="WP_310054530.1">
    <property type="nucleotide sequence ID" value="NZ_JAVDVW010000002.1"/>
</dbReference>
<evidence type="ECO:0000313" key="2">
    <source>
        <dbReference type="EMBL" id="MDR7100002.1"/>
    </source>
</evidence>
<dbReference type="Gene3D" id="3.40.50.720">
    <property type="entry name" value="NAD(P)-binding Rossmann-like Domain"/>
    <property type="match status" value="1"/>
</dbReference>
<accession>A0ABU1VR96</accession>
<gene>
    <name evidence="2" type="ORF">J2X04_002383</name>
</gene>
<proteinExistence type="predicted"/>
<dbReference type="PANTHER" id="PTHR43781:SF1">
    <property type="entry name" value="SACCHAROPINE DEHYDROGENASE"/>
    <property type="match status" value="1"/>
</dbReference>
<dbReference type="InterPro" id="IPR036291">
    <property type="entry name" value="NAD(P)-bd_dom_sf"/>
</dbReference>
<dbReference type="EMBL" id="JAVDVW010000002">
    <property type="protein sequence ID" value="MDR7100002.1"/>
    <property type="molecule type" value="Genomic_DNA"/>
</dbReference>